<sequence>MRSMKASVFQVLLCCMMLTGCWDYRELGEIQIVSGMGIEAGTKAKYRLYIEIIRTAEFVSDKRLGSARSYVVEEEVNTVADGVTVLNKKLNKHIEFSHLQLLVIDQELLRKGDLSYLDFIERYREVRNNILMVGAEQGKVKAVMSTVTPDLSVSTYKIREQLQEYYRDYGGTYPIKLQHFVRDLGESGRSPIMPMVTIADETEKGTSIEAAKQIEVNDVVEIAGMGVFRKGKLAGILNNEETRDAMLTHRQFKESAMEMPCGKGKYVSLYLQHQDGNIHVEMRRGEPHLFVDLDLTARLDESQCKGYFDGSSEDFEKIEEQGEKVITARIKKVIQKVQRDFKADMFGFGSNLRERDNKSYKKIKNEWNEQFAAADLEVKVRLNLRRAGIRYGSMELKE</sequence>
<protein>
    <submittedName>
        <fullName evidence="10">Uncharacterized protein</fullName>
    </submittedName>
</protein>
<dbReference type="PATRIC" id="fig|1178515.4.peg.633"/>
<dbReference type="PROSITE" id="PS51257">
    <property type="entry name" value="PROKAR_LIPOPROTEIN"/>
    <property type="match status" value="1"/>
</dbReference>
<evidence type="ECO:0000256" key="7">
    <source>
        <dbReference type="ARBA" id="ARBA00023288"/>
    </source>
</evidence>
<evidence type="ECO:0000313" key="11">
    <source>
        <dbReference type="Proteomes" id="UP000076927"/>
    </source>
</evidence>
<feature type="domain" description="Spore germination protein N-terminal" evidence="9">
    <location>
        <begin position="23"/>
        <end position="198"/>
    </location>
</feature>
<dbReference type="Pfam" id="PF05504">
    <property type="entry name" value="Spore_GerAC"/>
    <property type="match status" value="1"/>
</dbReference>
<keyword evidence="5" id="KW-0472">Membrane</keyword>
<gene>
    <name evidence="10" type="ORF">SY83_03210</name>
</gene>
<dbReference type="Pfam" id="PF25198">
    <property type="entry name" value="Spore_GerAC_N"/>
    <property type="match status" value="1"/>
</dbReference>
<keyword evidence="11" id="KW-1185">Reference proteome</keyword>
<reference evidence="10 11" key="1">
    <citation type="submission" date="2015-01" db="EMBL/GenBank/DDBJ databases">
        <title>Paenibacillus swuensis/DY6/whole genome sequencing.</title>
        <authorList>
            <person name="Kim M.K."/>
            <person name="Srinivasan S."/>
            <person name="Lee J.-J."/>
        </authorList>
    </citation>
    <scope>NUCLEOTIDE SEQUENCE [LARGE SCALE GENOMIC DNA]</scope>
    <source>
        <strain evidence="10 11">DY6</strain>
    </source>
</reference>
<dbReference type="OrthoDB" id="9816067at2"/>
<feature type="domain" description="Spore germination GerAC-like C-terminal" evidence="8">
    <location>
        <begin position="224"/>
        <end position="388"/>
    </location>
</feature>
<evidence type="ECO:0000313" key="10">
    <source>
        <dbReference type="EMBL" id="ANE45491.1"/>
    </source>
</evidence>
<dbReference type="Gene3D" id="3.30.300.210">
    <property type="entry name" value="Nutrient germinant receptor protein C, domain 3"/>
    <property type="match status" value="1"/>
</dbReference>
<dbReference type="KEGG" id="pswu:SY83_03210"/>
<comment type="similarity">
    <text evidence="2">Belongs to the GerABKC lipoprotein family.</text>
</comment>
<dbReference type="STRING" id="1178515.SY83_03210"/>
<keyword evidence="4" id="KW-0732">Signal</keyword>
<dbReference type="AlphaFoldDB" id="A0A172TEM8"/>
<keyword evidence="6" id="KW-0564">Palmitate</keyword>
<dbReference type="InterPro" id="IPR046953">
    <property type="entry name" value="Spore_GerAC-like_C"/>
</dbReference>
<dbReference type="GO" id="GO:0009847">
    <property type="term" value="P:spore germination"/>
    <property type="evidence" value="ECO:0007669"/>
    <property type="project" value="InterPro"/>
</dbReference>
<evidence type="ECO:0000259" key="9">
    <source>
        <dbReference type="Pfam" id="PF25198"/>
    </source>
</evidence>
<name>A0A172TEM8_9BACL</name>
<evidence type="ECO:0000256" key="6">
    <source>
        <dbReference type="ARBA" id="ARBA00023139"/>
    </source>
</evidence>
<evidence type="ECO:0000256" key="1">
    <source>
        <dbReference type="ARBA" id="ARBA00004635"/>
    </source>
</evidence>
<comment type="subcellular location">
    <subcellularLocation>
        <location evidence="1">Membrane</location>
        <topology evidence="1">Lipid-anchor</topology>
    </subcellularLocation>
</comment>
<organism evidence="10 11">
    <name type="scientific">Paenibacillus swuensis</name>
    <dbReference type="NCBI Taxonomy" id="1178515"/>
    <lineage>
        <taxon>Bacteria</taxon>
        <taxon>Bacillati</taxon>
        <taxon>Bacillota</taxon>
        <taxon>Bacilli</taxon>
        <taxon>Bacillales</taxon>
        <taxon>Paenibacillaceae</taxon>
        <taxon>Paenibacillus</taxon>
    </lineage>
</organism>
<evidence type="ECO:0000256" key="3">
    <source>
        <dbReference type="ARBA" id="ARBA00022544"/>
    </source>
</evidence>
<keyword evidence="7" id="KW-0449">Lipoprotein</keyword>
<dbReference type="InterPro" id="IPR038501">
    <property type="entry name" value="Spore_GerAC_C_sf"/>
</dbReference>
<evidence type="ECO:0000256" key="4">
    <source>
        <dbReference type="ARBA" id="ARBA00022729"/>
    </source>
</evidence>
<dbReference type="NCBIfam" id="TIGR02887">
    <property type="entry name" value="spore_ger_x_C"/>
    <property type="match status" value="1"/>
</dbReference>
<dbReference type="GO" id="GO:0016020">
    <property type="term" value="C:membrane"/>
    <property type="evidence" value="ECO:0007669"/>
    <property type="project" value="UniProtKB-SubCell"/>
</dbReference>
<evidence type="ECO:0000256" key="5">
    <source>
        <dbReference type="ARBA" id="ARBA00023136"/>
    </source>
</evidence>
<dbReference type="PANTHER" id="PTHR35789:SF1">
    <property type="entry name" value="SPORE GERMINATION PROTEIN B3"/>
    <property type="match status" value="1"/>
</dbReference>
<dbReference type="Proteomes" id="UP000076927">
    <property type="component" value="Chromosome"/>
</dbReference>
<evidence type="ECO:0000256" key="2">
    <source>
        <dbReference type="ARBA" id="ARBA00007886"/>
    </source>
</evidence>
<dbReference type="EMBL" id="CP011388">
    <property type="protein sequence ID" value="ANE45491.1"/>
    <property type="molecule type" value="Genomic_DNA"/>
</dbReference>
<dbReference type="InterPro" id="IPR057336">
    <property type="entry name" value="GerAC_N"/>
</dbReference>
<dbReference type="InterPro" id="IPR008844">
    <property type="entry name" value="Spore_GerAC-like"/>
</dbReference>
<keyword evidence="3" id="KW-0309">Germination</keyword>
<accession>A0A172TEM8</accession>
<dbReference type="PANTHER" id="PTHR35789">
    <property type="entry name" value="SPORE GERMINATION PROTEIN B3"/>
    <property type="match status" value="1"/>
</dbReference>
<evidence type="ECO:0000259" key="8">
    <source>
        <dbReference type="Pfam" id="PF05504"/>
    </source>
</evidence>
<proteinExistence type="inferred from homology"/>